<sequence length="150" mass="16086">MARDYQELIMYRVTRLKSQIGPRHSSGFSLMELMIAVVIVGILSAIALASYRSSVIKSRRSAAATCLQEGAQTMERYYTTKMTYVGGSMGTCSSDISNFYTLSSGTPAATTFTLTATPTSKQKDPTCATLSIDQKGVRTTSGTGSASECF</sequence>
<evidence type="ECO:0000313" key="2">
    <source>
        <dbReference type="EMBL" id="GAE50248.1"/>
    </source>
</evidence>
<protein>
    <submittedName>
        <fullName evidence="2">PilE protein</fullName>
    </submittedName>
</protein>
<dbReference type="NCBIfam" id="TIGR02532">
    <property type="entry name" value="IV_pilin_GFxxxE"/>
    <property type="match status" value="1"/>
</dbReference>
<dbReference type="InterPro" id="IPR045584">
    <property type="entry name" value="Pilin-like"/>
</dbReference>
<dbReference type="AlphaFoldDB" id="W4S246"/>
<gene>
    <name evidence="2" type="ORF">XPU_1780</name>
</gene>
<dbReference type="GO" id="GO:0043683">
    <property type="term" value="P:type IV pilus assembly"/>
    <property type="evidence" value="ECO:0007669"/>
    <property type="project" value="InterPro"/>
</dbReference>
<proteinExistence type="predicted"/>
<dbReference type="Pfam" id="PF16732">
    <property type="entry name" value="ComP_DUS"/>
    <property type="match status" value="1"/>
</dbReference>
<dbReference type="Pfam" id="PF07963">
    <property type="entry name" value="N_methyl"/>
    <property type="match status" value="1"/>
</dbReference>
<comment type="caution">
    <text evidence="2">The sequence shown here is derived from an EMBL/GenBank/DDBJ whole genome shotgun (WGS) entry which is preliminary data.</text>
</comment>
<organism evidence="2 3">
    <name type="scientific">Xanthomonas arboricola pv. pruni str. MAFF 311562</name>
    <dbReference type="NCBI Taxonomy" id="1414836"/>
    <lineage>
        <taxon>Bacteria</taxon>
        <taxon>Pseudomonadati</taxon>
        <taxon>Pseudomonadota</taxon>
        <taxon>Gammaproteobacteria</taxon>
        <taxon>Lysobacterales</taxon>
        <taxon>Lysobacteraceae</taxon>
        <taxon>Xanthomonas</taxon>
    </lineage>
</organism>
<keyword evidence="1" id="KW-0812">Transmembrane</keyword>
<dbReference type="InterPro" id="IPR031982">
    <property type="entry name" value="PilE-like"/>
</dbReference>
<evidence type="ECO:0000256" key="1">
    <source>
        <dbReference type="SAM" id="Phobius"/>
    </source>
</evidence>
<dbReference type="EMBL" id="BAVB01000243">
    <property type="protein sequence ID" value="GAE50248.1"/>
    <property type="molecule type" value="Genomic_DNA"/>
</dbReference>
<dbReference type="InterPro" id="IPR012902">
    <property type="entry name" value="N_methyl_site"/>
</dbReference>
<dbReference type="SUPFAM" id="SSF54523">
    <property type="entry name" value="Pili subunits"/>
    <property type="match status" value="1"/>
</dbReference>
<evidence type="ECO:0000313" key="3">
    <source>
        <dbReference type="Proteomes" id="UP000019143"/>
    </source>
</evidence>
<name>W4S246_9XANT</name>
<dbReference type="Gene3D" id="3.30.700.10">
    <property type="entry name" value="Glycoprotein, Type 4 Pilin"/>
    <property type="match status" value="1"/>
</dbReference>
<feature type="transmembrane region" description="Helical" evidence="1">
    <location>
        <begin position="33"/>
        <end position="51"/>
    </location>
</feature>
<keyword evidence="1" id="KW-0472">Membrane</keyword>
<accession>W4S246</accession>
<keyword evidence="1" id="KW-1133">Transmembrane helix</keyword>
<reference evidence="2 3" key="1">
    <citation type="submission" date="2014-01" db="EMBL/GenBank/DDBJ databases">
        <title>Genome sequence and analysis of Xanthomonas arboricola pv. pruni.</title>
        <authorList>
            <person name="Fujikawa T."/>
            <person name="Nakazono-Nagaoka E."/>
        </authorList>
    </citation>
    <scope>NUCLEOTIDE SEQUENCE [LARGE SCALE GENOMIC DNA]</scope>
    <source>
        <strain evidence="3">MAFF 311562</strain>
    </source>
</reference>
<dbReference type="Proteomes" id="UP000019143">
    <property type="component" value="Unassembled WGS sequence"/>
</dbReference>